<dbReference type="InterPro" id="IPR013378">
    <property type="entry name" value="InlB-like_B-rpt"/>
</dbReference>
<dbReference type="InterPro" id="IPR032675">
    <property type="entry name" value="LRR_dom_sf"/>
</dbReference>
<proteinExistence type="predicted"/>
<keyword evidence="3" id="KW-0732">Signal</keyword>
<accession>A0A4U8Q8Q6</accession>
<reference evidence="4 5" key="1">
    <citation type="journal article" date="2019" name="Anaerobe">
        <title>Detection of Robinsoniella peoriensis in multiple bone samples of a trauma patient.</title>
        <authorList>
            <person name="Schrottner P."/>
            <person name="Hartwich K."/>
            <person name="Bunk B."/>
            <person name="Schober I."/>
            <person name="Helbig S."/>
            <person name="Rudolph W.W."/>
            <person name="Gunzer F."/>
        </authorList>
    </citation>
    <scope>NUCLEOTIDE SEQUENCE [LARGE SCALE GENOMIC DNA]</scope>
    <source>
        <strain evidence="4 5">DSM 106044</strain>
    </source>
</reference>
<evidence type="ECO:0000256" key="1">
    <source>
        <dbReference type="ARBA" id="ARBA00004196"/>
    </source>
</evidence>
<dbReference type="InterPro" id="IPR042229">
    <property type="entry name" value="Listeria/Bacterioides_rpt_sf"/>
</dbReference>
<dbReference type="NCBIfam" id="TIGR02543">
    <property type="entry name" value="List_Bact_rpt"/>
    <property type="match status" value="2"/>
</dbReference>
<dbReference type="EMBL" id="QGQD01000045">
    <property type="protein sequence ID" value="TLD00929.1"/>
    <property type="molecule type" value="Genomic_DNA"/>
</dbReference>
<dbReference type="Pfam" id="PF13306">
    <property type="entry name" value="LRR_5"/>
    <property type="match status" value="3"/>
</dbReference>
<feature type="compositionally biased region" description="Acidic residues" evidence="2">
    <location>
        <begin position="71"/>
        <end position="82"/>
    </location>
</feature>
<dbReference type="Gene3D" id="2.60.40.4270">
    <property type="entry name" value="Listeria-Bacteroides repeat domain"/>
    <property type="match status" value="2"/>
</dbReference>
<dbReference type="InterPro" id="IPR013783">
    <property type="entry name" value="Ig-like_fold"/>
</dbReference>
<sequence precursor="true">MKRWKQGKRIMSILLCASLISTSGITALADNDELQNETGQAANVGAVKGNDLRREETQEKNKADNKKETEALTEPEAGEITEEPGIAADIQTEEPEAAVTEEIPETEDITLTEETDTTAVDQPETQTQTVGNESLDLKSEEALNKEIGSGQYDDIYLKKNWEYIFNKEEDKVILTKYKGADVNVFVPSNVQINNNEYGVIIRKAQFQFDDEEIEDYYAGAFCGNKEIKTVQFDNGVNIEDNDLSYAFYGCTGLTDVSGIPVNTKKMQGAFEKCSSLVQAPVIPDGVTEIDGIFRDCANLKQITTIPAGVTNIDSAFYGCKSLEQTPQLPAGIVSLKDTFRGCTSLTKAPVIPNTVTNLDAAFDGCSSLSEAPVIPDHVVSMVATFSGCVKLVKAPVIPSSVVYLNNTFSQCTSLVEIPEIKNGVVDMQYAFEGCTSLIKAPVLPDSVIYLQNAFKGCTNLVQAPAIPDGVIDMRSTFEDCSKLQGEMVLSGNPRDYYNNEGKLIHGNQNCFLNAAKGGSGLIVNYTADCKNIDQIIATRGAGNNKVTKGKLVTVPSTGRYQLYFDANGGTVNPDRKSVKTGDKYGELPTPVKTGYHFAGWSTDKIGSQIVTSETVYSLKEDQKLFAVWRYENFSSKWNYDVNEKTKTITVRKYIGSDATVVVPDKIKLSNTDYAIVVGKTGDRAKNGVFSKNRLIASIQFESGVKFEDNNMQYAFAECSGLKTVSGIPDSVVNLKGVFQDCTSLEKFYDLPQNKNIKDISSAFTRCTALKEVENLPQGATDLSQIFSGCINLLEIPELPSKAENISGAFEDCRSITKAPSIPSSVKDLRFAFSGCSNLTKAPSIPKKIKDLSGYLKGCEKITNAPSIPSGVTNMEATFSGCVSITKAPKIPSGVTNLEETFRGCKKLKNAPVLPEKIKNLYYTFEGCSSLEDAPKIPATVRNLSNTFSGCESLKKAPTIPKGVTSLHETFYNCKSLTKTPSIPNGVKEMYSTFQGCSSLKTATEIPDSVTSMRYTFSGCSKLTQVYAISNNVQDMMGTFTYCTSLRQAPDIPKSVNNMINTFKECVNLQGKMIINADLRKPIFEDGAYGGDDEIDGLEAYFQTFYNAGINGSGLTLDYGKNCKNISKIVASKGSGNNKVKKGKKVTIPSKMNYEVKFNGNGGKSGKASKTIKYGSFYGTLPSAKRAGYEFKGWYTKKKGGSKITSDKKIKSAKNRTVYAQWTKVKVKKVSGISLSSTTKTRMVVSTKEVKGAKGYQILYAANSSFTKGKKSLNTGLLNKTVKKLKSGRKYYVKVRAYKEDSTGKRIYGSYSKAAAVKVK</sequence>
<evidence type="ECO:0000256" key="3">
    <source>
        <dbReference type="SAM" id="SignalP"/>
    </source>
</evidence>
<comment type="subcellular location">
    <subcellularLocation>
        <location evidence="1">Cell envelope</location>
    </subcellularLocation>
</comment>
<feature type="region of interest" description="Disordered" evidence="2">
    <location>
        <begin position="39"/>
        <end position="87"/>
    </location>
</feature>
<protein>
    <submittedName>
        <fullName evidence="4">E3 ubiquitin-protein ligase sspH2</fullName>
        <ecNumber evidence="4">6.3.2.-</ecNumber>
    </submittedName>
</protein>
<evidence type="ECO:0000256" key="2">
    <source>
        <dbReference type="SAM" id="MobiDB-lite"/>
    </source>
</evidence>
<feature type="chain" id="PRO_5020672550" evidence="3">
    <location>
        <begin position="30"/>
        <end position="1319"/>
    </location>
</feature>
<dbReference type="RefSeq" id="WP_138002415.1">
    <property type="nucleotide sequence ID" value="NZ_QGQD01000045.1"/>
</dbReference>
<feature type="signal peptide" evidence="3">
    <location>
        <begin position="1"/>
        <end position="29"/>
    </location>
</feature>
<dbReference type="EC" id="6.3.2.-" evidence="4"/>
<keyword evidence="5" id="KW-1185">Reference proteome</keyword>
<dbReference type="Gene3D" id="2.60.40.10">
    <property type="entry name" value="Immunoglobulins"/>
    <property type="match status" value="1"/>
</dbReference>
<gene>
    <name evidence="4" type="primary">sspH2</name>
    <name evidence="4" type="ORF">DSM106044_02129</name>
</gene>
<evidence type="ECO:0000313" key="5">
    <source>
        <dbReference type="Proteomes" id="UP000306509"/>
    </source>
</evidence>
<dbReference type="STRING" id="180332.GCA_000797495_03960"/>
<feature type="compositionally biased region" description="Basic and acidic residues" evidence="2">
    <location>
        <begin position="50"/>
        <end position="70"/>
    </location>
</feature>
<evidence type="ECO:0000313" key="4">
    <source>
        <dbReference type="EMBL" id="TLD00929.1"/>
    </source>
</evidence>
<dbReference type="Gene3D" id="3.80.10.10">
    <property type="entry name" value="Ribonuclease Inhibitor"/>
    <property type="match status" value="3"/>
</dbReference>
<dbReference type="InterPro" id="IPR026906">
    <property type="entry name" value="LRR_5"/>
</dbReference>
<dbReference type="Proteomes" id="UP000306509">
    <property type="component" value="Unassembled WGS sequence"/>
</dbReference>
<dbReference type="Pfam" id="PF09479">
    <property type="entry name" value="Flg_new"/>
    <property type="match status" value="2"/>
</dbReference>
<comment type="caution">
    <text evidence="4">The sequence shown here is derived from an EMBL/GenBank/DDBJ whole genome shotgun (WGS) entry which is preliminary data.</text>
</comment>
<name>A0A4U8Q8Q6_9FIRM</name>
<organism evidence="4 5">
    <name type="scientific">Robinsoniella peoriensis</name>
    <dbReference type="NCBI Taxonomy" id="180332"/>
    <lineage>
        <taxon>Bacteria</taxon>
        <taxon>Bacillati</taxon>
        <taxon>Bacillota</taxon>
        <taxon>Clostridia</taxon>
        <taxon>Lachnospirales</taxon>
        <taxon>Lachnospiraceae</taxon>
        <taxon>Robinsoniella</taxon>
    </lineage>
</organism>
<dbReference type="GO" id="GO:0030313">
    <property type="term" value="C:cell envelope"/>
    <property type="evidence" value="ECO:0007669"/>
    <property type="project" value="UniProtKB-SubCell"/>
</dbReference>